<feature type="region of interest" description="Disordered" evidence="1">
    <location>
        <begin position="38"/>
        <end position="127"/>
    </location>
</feature>
<dbReference type="EMBL" id="JAGMUV010000002">
    <property type="protein sequence ID" value="KAH7171032.1"/>
    <property type="molecule type" value="Genomic_DNA"/>
</dbReference>
<dbReference type="OrthoDB" id="5863171at2759"/>
<dbReference type="InterPro" id="IPR013083">
    <property type="entry name" value="Znf_RING/FYVE/PHD"/>
</dbReference>
<proteinExistence type="predicted"/>
<protein>
    <recommendedName>
        <fullName evidence="4">Zinc finger PHD-type domain-containing protein</fullName>
    </recommendedName>
</protein>
<reference evidence="2" key="1">
    <citation type="journal article" date="2021" name="Nat. Commun.">
        <title>Genetic determinants of endophytism in the Arabidopsis root mycobiome.</title>
        <authorList>
            <person name="Mesny F."/>
            <person name="Miyauchi S."/>
            <person name="Thiergart T."/>
            <person name="Pickel B."/>
            <person name="Atanasova L."/>
            <person name="Karlsson M."/>
            <person name="Huettel B."/>
            <person name="Barry K.W."/>
            <person name="Haridas S."/>
            <person name="Chen C."/>
            <person name="Bauer D."/>
            <person name="Andreopoulos W."/>
            <person name="Pangilinan J."/>
            <person name="LaButti K."/>
            <person name="Riley R."/>
            <person name="Lipzen A."/>
            <person name="Clum A."/>
            <person name="Drula E."/>
            <person name="Henrissat B."/>
            <person name="Kohler A."/>
            <person name="Grigoriev I.V."/>
            <person name="Martin F.M."/>
            <person name="Hacquard S."/>
        </authorList>
    </citation>
    <scope>NUCLEOTIDE SEQUENCE</scope>
    <source>
        <strain evidence="2">MPI-CAGE-AT-0147</strain>
    </source>
</reference>
<sequence length="393" mass="43828">MPTPTRQTSYVSQFSTSNNFILKRMKLTSQCSKESFGLRPTPEINTTLKLPMPASPATHQTVSVTSNPNSSNRDPLNARTKRKRDSTIDVDFTQSTIPFPLVDQPKSQSPDAQNQPQESNSQSCSQCDGQSWTPDDALVACIQCLKSWHQQCHLPAVTNEMIKLLNFVCVTCMADQTQAVRLRGKTNHQRRDEIARLRQKRLAVLPQGMVPAKPELVGFGAGRAPDSARNEYFSQMKKTDLLNILSLCDQLKPQLLVDLLVSVSKRHPDLPIFDSPDWEAELPSAQRPARTPRTDEKPRHGHVLPNAKARPKAKATKKILKRTRVIEVVTDMPGVDDDVLPPTWAKADTGMYAKLLLPDTEDKSLLLDENDEESFSHFFVDSLGKQIVEAVGG</sequence>
<dbReference type="Gene3D" id="3.30.40.10">
    <property type="entry name" value="Zinc/RING finger domain, C3HC4 (zinc finger)"/>
    <property type="match status" value="1"/>
</dbReference>
<gene>
    <name evidence="2" type="ORF">EDB81DRAFT_635896</name>
</gene>
<organism evidence="2 3">
    <name type="scientific">Dactylonectria macrodidyma</name>
    <dbReference type="NCBI Taxonomy" id="307937"/>
    <lineage>
        <taxon>Eukaryota</taxon>
        <taxon>Fungi</taxon>
        <taxon>Dikarya</taxon>
        <taxon>Ascomycota</taxon>
        <taxon>Pezizomycotina</taxon>
        <taxon>Sordariomycetes</taxon>
        <taxon>Hypocreomycetidae</taxon>
        <taxon>Hypocreales</taxon>
        <taxon>Nectriaceae</taxon>
        <taxon>Dactylonectria</taxon>
    </lineage>
</organism>
<feature type="compositionally biased region" description="Polar residues" evidence="1">
    <location>
        <begin position="105"/>
        <end position="127"/>
    </location>
</feature>
<keyword evidence="3" id="KW-1185">Reference proteome</keyword>
<name>A0A9P9JLL4_9HYPO</name>
<evidence type="ECO:0000256" key="1">
    <source>
        <dbReference type="SAM" id="MobiDB-lite"/>
    </source>
</evidence>
<dbReference type="SUPFAM" id="SSF57903">
    <property type="entry name" value="FYVE/PHD zinc finger"/>
    <property type="match status" value="1"/>
</dbReference>
<dbReference type="Proteomes" id="UP000738349">
    <property type="component" value="Unassembled WGS sequence"/>
</dbReference>
<feature type="region of interest" description="Disordered" evidence="1">
    <location>
        <begin position="277"/>
        <end position="310"/>
    </location>
</feature>
<evidence type="ECO:0008006" key="4">
    <source>
        <dbReference type="Google" id="ProtNLM"/>
    </source>
</evidence>
<comment type="caution">
    <text evidence="2">The sequence shown here is derived from an EMBL/GenBank/DDBJ whole genome shotgun (WGS) entry which is preliminary data.</text>
</comment>
<accession>A0A9P9JLL4</accession>
<feature type="compositionally biased region" description="Low complexity" evidence="1">
    <location>
        <begin position="61"/>
        <end position="72"/>
    </location>
</feature>
<evidence type="ECO:0000313" key="2">
    <source>
        <dbReference type="EMBL" id="KAH7171032.1"/>
    </source>
</evidence>
<dbReference type="InterPro" id="IPR011011">
    <property type="entry name" value="Znf_FYVE_PHD"/>
</dbReference>
<dbReference type="AlphaFoldDB" id="A0A9P9JLL4"/>
<evidence type="ECO:0000313" key="3">
    <source>
        <dbReference type="Proteomes" id="UP000738349"/>
    </source>
</evidence>